<gene>
    <name evidence="1" type="ORF">Cspa_c42140</name>
</gene>
<dbReference type="InterPro" id="IPR023214">
    <property type="entry name" value="HAD_sf"/>
</dbReference>
<sequence>MKKIAFFDIDGTLYGNDGTTHRIPDSTVLAIKKFREKGNLAFICTGRPMRFIYQIFGDNMFDGYISANGTYIVYNGQSIYDRILEPETITKLIEAFNELDIRGAFAGPYKGYPYKMASDEILHYNSQFTGEEYLIKEWKLEDIHANAFDIFYNDESQLKKCREYFSDSLVFNSHGAHMSADVSFKDFDKSSGIKHVINFLNIPLENTIAFGDGYNDITMFETVKQGIAMGNAVDELKKVATYITDNIFADGLYNAMIKLGYIDK</sequence>
<keyword evidence="1" id="KW-0378">Hydrolase</keyword>
<dbReference type="STRING" id="36745.CLSAP_39700"/>
<dbReference type="Pfam" id="PF08282">
    <property type="entry name" value="Hydrolase_3"/>
    <property type="match status" value="1"/>
</dbReference>
<evidence type="ECO:0000313" key="1">
    <source>
        <dbReference type="EMBL" id="AGF57967.1"/>
    </source>
</evidence>
<name>M1N3D0_9CLOT</name>
<dbReference type="PANTHER" id="PTHR10000">
    <property type="entry name" value="PHOSPHOSERINE PHOSPHATASE"/>
    <property type="match status" value="1"/>
</dbReference>
<dbReference type="SFLD" id="SFLDG01140">
    <property type="entry name" value="C2.B:_Phosphomannomutase_and_P"/>
    <property type="match status" value="1"/>
</dbReference>
<dbReference type="EMBL" id="CP004121">
    <property type="protein sequence ID" value="AGF57967.1"/>
    <property type="molecule type" value="Genomic_DNA"/>
</dbReference>
<keyword evidence="2" id="KW-1185">Reference proteome</keyword>
<reference evidence="1 2" key="1">
    <citation type="submission" date="2013-02" db="EMBL/GenBank/DDBJ databases">
        <title>Genome sequence of Clostridium saccharoperbutylacetonicum N1-4(HMT).</title>
        <authorList>
            <person name="Poehlein A."/>
            <person name="Daniel R."/>
        </authorList>
    </citation>
    <scope>NUCLEOTIDE SEQUENCE [LARGE SCALE GENOMIC DNA]</scope>
    <source>
        <strain evidence="2">N1-4(HMT)</strain>
    </source>
</reference>
<dbReference type="Gene3D" id="3.40.50.1000">
    <property type="entry name" value="HAD superfamily/HAD-like"/>
    <property type="match status" value="1"/>
</dbReference>
<dbReference type="InterPro" id="IPR006379">
    <property type="entry name" value="HAD-SF_hydro_IIB"/>
</dbReference>
<dbReference type="SUPFAM" id="SSF56784">
    <property type="entry name" value="HAD-like"/>
    <property type="match status" value="1"/>
</dbReference>
<dbReference type="KEGG" id="csr:Cspa_c42140"/>
<dbReference type="AlphaFoldDB" id="M1N3D0"/>
<dbReference type="GO" id="GO:0016791">
    <property type="term" value="F:phosphatase activity"/>
    <property type="evidence" value="ECO:0007669"/>
    <property type="project" value="TreeGrafter"/>
</dbReference>
<accession>M1N3D0</accession>
<dbReference type="PANTHER" id="PTHR10000:SF25">
    <property type="entry name" value="PHOSPHATASE YKRA-RELATED"/>
    <property type="match status" value="1"/>
</dbReference>
<dbReference type="NCBIfam" id="TIGR01484">
    <property type="entry name" value="HAD-SF-IIB"/>
    <property type="match status" value="1"/>
</dbReference>
<dbReference type="OrthoDB" id="9810101at2"/>
<dbReference type="RefSeq" id="WP_015394278.1">
    <property type="nucleotide sequence ID" value="NC_020291.1"/>
</dbReference>
<proteinExistence type="predicted"/>
<protein>
    <submittedName>
        <fullName evidence="1">HAD-superfamily hydrolase, subfamily IIB</fullName>
    </submittedName>
</protein>
<dbReference type="SFLD" id="SFLDS00003">
    <property type="entry name" value="Haloacid_Dehalogenase"/>
    <property type="match status" value="1"/>
</dbReference>
<dbReference type="InterPro" id="IPR036412">
    <property type="entry name" value="HAD-like_sf"/>
</dbReference>
<dbReference type="eggNOG" id="COG0561">
    <property type="taxonomic scope" value="Bacteria"/>
</dbReference>
<organism evidence="1 2">
    <name type="scientific">Clostridium saccharoperbutylacetonicum N1-4(HMT)</name>
    <dbReference type="NCBI Taxonomy" id="931276"/>
    <lineage>
        <taxon>Bacteria</taxon>
        <taxon>Bacillati</taxon>
        <taxon>Bacillota</taxon>
        <taxon>Clostridia</taxon>
        <taxon>Eubacteriales</taxon>
        <taxon>Clostridiaceae</taxon>
        <taxon>Clostridium</taxon>
    </lineage>
</organism>
<dbReference type="InterPro" id="IPR000150">
    <property type="entry name" value="Cof"/>
</dbReference>
<dbReference type="Proteomes" id="UP000011728">
    <property type="component" value="Chromosome"/>
</dbReference>
<dbReference type="PROSITE" id="PS01229">
    <property type="entry name" value="COF_2"/>
    <property type="match status" value="1"/>
</dbReference>
<dbReference type="GO" id="GO:0000287">
    <property type="term" value="F:magnesium ion binding"/>
    <property type="evidence" value="ECO:0007669"/>
    <property type="project" value="TreeGrafter"/>
</dbReference>
<dbReference type="PATRIC" id="fig|931276.5.peg.4244"/>
<dbReference type="NCBIfam" id="TIGR00099">
    <property type="entry name" value="Cof-subfamily"/>
    <property type="match status" value="1"/>
</dbReference>
<evidence type="ECO:0000313" key="2">
    <source>
        <dbReference type="Proteomes" id="UP000011728"/>
    </source>
</evidence>
<dbReference type="GO" id="GO:0005829">
    <property type="term" value="C:cytosol"/>
    <property type="evidence" value="ECO:0007669"/>
    <property type="project" value="TreeGrafter"/>
</dbReference>
<dbReference type="HOGENOM" id="CLU_044146_7_0_9"/>
<dbReference type="Gene3D" id="3.30.1240.10">
    <property type="match status" value="1"/>
</dbReference>